<evidence type="ECO:0000259" key="5">
    <source>
        <dbReference type="PROSITE" id="PS50931"/>
    </source>
</evidence>
<dbReference type="RefSeq" id="WP_092763828.1">
    <property type="nucleotide sequence ID" value="NZ_FNZQ01000005.1"/>
</dbReference>
<evidence type="ECO:0000313" key="7">
    <source>
        <dbReference type="Proteomes" id="UP000199283"/>
    </source>
</evidence>
<dbReference type="Gene3D" id="3.40.190.10">
    <property type="entry name" value="Periplasmic binding protein-like II"/>
    <property type="match status" value="2"/>
</dbReference>
<dbReference type="PANTHER" id="PTHR30126">
    <property type="entry name" value="HTH-TYPE TRANSCRIPTIONAL REGULATOR"/>
    <property type="match status" value="1"/>
</dbReference>
<keyword evidence="2" id="KW-0805">Transcription regulation</keyword>
<dbReference type="Pfam" id="PF03466">
    <property type="entry name" value="LysR_substrate"/>
    <property type="match status" value="1"/>
</dbReference>
<protein>
    <submittedName>
        <fullName evidence="6">DNA-binding transcriptional regulator, LysR family</fullName>
    </submittedName>
</protein>
<reference evidence="6 7" key="1">
    <citation type="submission" date="2016-10" db="EMBL/GenBank/DDBJ databases">
        <authorList>
            <person name="de Groot N.N."/>
        </authorList>
    </citation>
    <scope>NUCLEOTIDE SEQUENCE [LARGE SCALE GENOMIC DNA]</scope>
    <source>
        <strain evidence="6 7">DSM 14858</strain>
    </source>
</reference>
<dbReference type="InterPro" id="IPR000847">
    <property type="entry name" value="LysR_HTH_N"/>
</dbReference>
<evidence type="ECO:0000256" key="4">
    <source>
        <dbReference type="ARBA" id="ARBA00023163"/>
    </source>
</evidence>
<accession>A0A1H7QLL9</accession>
<dbReference type="PANTHER" id="PTHR30126:SF2">
    <property type="entry name" value="HTH-TYPE TRANSCRIPTIONAL REGULATOR YJIE"/>
    <property type="match status" value="1"/>
</dbReference>
<gene>
    <name evidence="6" type="ORF">SAMN04488526_2838</name>
</gene>
<dbReference type="OrthoDB" id="528082at2"/>
<dbReference type="STRING" id="188906.SAMN04488526_2838"/>
<dbReference type="SUPFAM" id="SSF53850">
    <property type="entry name" value="Periplasmic binding protein-like II"/>
    <property type="match status" value="1"/>
</dbReference>
<dbReference type="Pfam" id="PF00126">
    <property type="entry name" value="HTH_1"/>
    <property type="match status" value="1"/>
</dbReference>
<dbReference type="CDD" id="cd05466">
    <property type="entry name" value="PBP2_LTTR_substrate"/>
    <property type="match status" value="1"/>
</dbReference>
<dbReference type="InterPro" id="IPR005119">
    <property type="entry name" value="LysR_subst-bd"/>
</dbReference>
<dbReference type="SUPFAM" id="SSF46785">
    <property type="entry name" value="Winged helix' DNA-binding domain"/>
    <property type="match status" value="1"/>
</dbReference>
<dbReference type="EMBL" id="FNZQ01000005">
    <property type="protein sequence ID" value="SEL48852.1"/>
    <property type="molecule type" value="Genomic_DNA"/>
</dbReference>
<organism evidence="6 7">
    <name type="scientific">Jannaschia helgolandensis</name>
    <dbReference type="NCBI Taxonomy" id="188906"/>
    <lineage>
        <taxon>Bacteria</taxon>
        <taxon>Pseudomonadati</taxon>
        <taxon>Pseudomonadota</taxon>
        <taxon>Alphaproteobacteria</taxon>
        <taxon>Rhodobacterales</taxon>
        <taxon>Roseobacteraceae</taxon>
        <taxon>Jannaschia</taxon>
    </lineage>
</organism>
<dbReference type="Proteomes" id="UP000199283">
    <property type="component" value="Unassembled WGS sequence"/>
</dbReference>
<dbReference type="GO" id="GO:0000976">
    <property type="term" value="F:transcription cis-regulatory region binding"/>
    <property type="evidence" value="ECO:0007669"/>
    <property type="project" value="TreeGrafter"/>
</dbReference>
<keyword evidence="4" id="KW-0804">Transcription</keyword>
<feature type="domain" description="HTH lysR-type" evidence="5">
    <location>
        <begin position="1"/>
        <end position="58"/>
    </location>
</feature>
<keyword evidence="7" id="KW-1185">Reference proteome</keyword>
<comment type="similarity">
    <text evidence="1">Belongs to the LysR transcriptional regulatory family.</text>
</comment>
<dbReference type="Gene3D" id="1.10.10.10">
    <property type="entry name" value="Winged helix-like DNA-binding domain superfamily/Winged helix DNA-binding domain"/>
    <property type="match status" value="1"/>
</dbReference>
<sequence length="317" mass="35060">MRLEWIDDILAVLDNGSLARAAEKRLLTQSAFTRRVRLIEDSIGTELFDRRRKPVTVMAGVEALAPELRDLSLRLRKMHYRLKTSSSQTNGKMSIACQHAITTTVSPWIVRAMAQYDDMSVRVRSGNQDECMVQLLSGEVDFAVMYTVPGDQTAVFEKAFETRQIGSDMLVPVCAPSLEEIASSPQIPVIGYPGGVFLGQVFDRMIAPRFRADITIVAKAETALTLAAYEFALGGLGVAWLPRSLVAGALAHETLVSLEASLPMQALEIRAFRLRDGQDTQTDSIWHNILTDIVLPANLKRFPDAFSGHVQTVERTV</sequence>
<dbReference type="GO" id="GO:0003700">
    <property type="term" value="F:DNA-binding transcription factor activity"/>
    <property type="evidence" value="ECO:0007669"/>
    <property type="project" value="InterPro"/>
</dbReference>
<dbReference type="InterPro" id="IPR036390">
    <property type="entry name" value="WH_DNA-bd_sf"/>
</dbReference>
<dbReference type="InterPro" id="IPR036388">
    <property type="entry name" value="WH-like_DNA-bd_sf"/>
</dbReference>
<evidence type="ECO:0000313" key="6">
    <source>
        <dbReference type="EMBL" id="SEL48852.1"/>
    </source>
</evidence>
<dbReference type="AlphaFoldDB" id="A0A1H7QLL9"/>
<name>A0A1H7QLL9_9RHOB</name>
<evidence type="ECO:0000256" key="2">
    <source>
        <dbReference type="ARBA" id="ARBA00023015"/>
    </source>
</evidence>
<dbReference type="PROSITE" id="PS50931">
    <property type="entry name" value="HTH_LYSR"/>
    <property type="match status" value="1"/>
</dbReference>
<evidence type="ECO:0000256" key="1">
    <source>
        <dbReference type="ARBA" id="ARBA00009437"/>
    </source>
</evidence>
<keyword evidence="3 6" id="KW-0238">DNA-binding</keyword>
<evidence type="ECO:0000256" key="3">
    <source>
        <dbReference type="ARBA" id="ARBA00023125"/>
    </source>
</evidence>
<proteinExistence type="inferred from homology"/>